<name>A0AC35TS27_9BILA</name>
<evidence type="ECO:0000313" key="1">
    <source>
        <dbReference type="Proteomes" id="UP000095286"/>
    </source>
</evidence>
<accession>A0AC35TS27</accession>
<organism evidence="1 2">
    <name type="scientific">Rhabditophanes sp. KR3021</name>
    <dbReference type="NCBI Taxonomy" id="114890"/>
    <lineage>
        <taxon>Eukaryota</taxon>
        <taxon>Metazoa</taxon>
        <taxon>Ecdysozoa</taxon>
        <taxon>Nematoda</taxon>
        <taxon>Chromadorea</taxon>
        <taxon>Rhabditida</taxon>
        <taxon>Tylenchina</taxon>
        <taxon>Panagrolaimomorpha</taxon>
        <taxon>Strongyloidoidea</taxon>
        <taxon>Alloionematidae</taxon>
        <taxon>Rhabditophanes</taxon>
    </lineage>
</organism>
<reference evidence="2" key="1">
    <citation type="submission" date="2016-11" db="UniProtKB">
        <authorList>
            <consortium name="WormBaseParasite"/>
        </authorList>
    </citation>
    <scope>IDENTIFICATION</scope>
    <source>
        <strain evidence="2">KR3021</strain>
    </source>
</reference>
<sequence length="1658" mass="190726">MDTISPGPPYNFSPYDNVVSYVIYILKLIALVFFLRFVPNFIVCYVKKIIIKYADKLWTVGTNTIFDVLIFVIKSIVFVCSYFLEISWILFKATFTPIDANEKATIVKLEKVLPVAVNLEKVMANKVEKGHKNGKQKIPEKSILVNEMQETTAKHSPEKSMKKRHLKMHTAYDIFQKHMSNEHLQKASATDDSQIATTSESPQKAIKNQCIEIGTVNNVSQEVISNQLLQMDTANHSPHKATHNDHLQIVNVNELSQILPVSHLYQIATASDLLQTQFIKEPFKNGLNNKLKIVPEELQDVLETIDNEIQDLLETDHKTTSGNELQEKSKNESQNISDYDRNLLANKLGNVSTTQLKETLDNKLDVKDQQEQDIETPKKAKTELKSIQTITLRESLSISPTTKLEDVSSSEAQEESSESRKQPGNKFELETGADVYQLPIDENIDAELDFLHRHLLPYAVEEVIIKTDDLRLSESSSGQNGSRSSISNGSPRATFSEHDYDSGIEQTISDVWTPTNSVLAYFKMSPYSTPNNSSLMDNEEVFRDCLSKSLGDVYELYNNMTRRPIGIFGFRKLVFKMEVIENSIRPLYDVLAAREQDEFGDEMLVKIKCALDLLDILSRQQRELKENQTLIDKVYEIRSIIDAVVTTKGFDCNSYLTIIKDKVTSLNKNLKNFERFEDVALESSLRFRLRELHSKKLSFEDFAEKLREEHERFSDNVTTIVSKADEVEKEKFIKELEDIECMVQIDLLILSKFAEMNKTPELVNQFKDLHVKVKKLRLNFVEETNNYEPLRRLMNASETFLDQRNDKTHEELYIAILALRLMIANLPENTCSIKSRMWLDNSLGHYNEYLFERVNMIKYDMYWSDLEYHLYDMNNKYQAIRIVECFGKSQALATLKAMEDFVKNCQDVYYKFDWIEERFKFITIDHEELKLQREELTKKEQGARKRISVLKHEIEEEEDYSEEFFGFVERWKHLIHVDRQNLETSLFKLWKKDTMLYLENWQAFIQRYKNRSKVYIKSNTLLESITYNGKDIISKDISKYAHALFASIRSGKVRFSFVPSELNGTLLMSPLKDRSNDVAISPLPQSPLRDISNHKVLSFLPQSPAVQMEMDEEMIELCNSVNKMAFYDGVVEDMGETSEILDNFSENGSIEIQASALDDFEENKATILEKFENMAAGDKDALSSGNSSPHFKQEEEQSLNYQSPRSCEVEQDKKDVNESSDCNNTIKEALEEHLIIPVKRHKRNSSKDSPLKLHTRLNQPMDNSSPSILTRLLFASILTIKMCSTANKTIPLAHANIAINILKLLVEENEKEAHVISPTSLVIALSMVYAGAKEKTLEEMHKLLADKESCQGLHETLNGFLEEMIQNGNPAVQLLAANRVYIKEGFSLLQEFKDTITKYYYGEFKEINFNENVKAADEINTFVEDNTNRLIRNLIKADMLTSDTRLVLINALYFKGTWQKVFKQENTFEATFYGCHGQNKQVQMMQKTGLHLYASNRFYQFLMIPYVNGDTFMVIVLPKKKSNLLHLMESFTGTTYMNLTETASEHNVDIQLPKLKIESSWECNDVLKKLGMPTAFSEKADFSGITDQEPLVISKVIQKACIEVNESGTEAAAATAVMMMCKSCVMIKEEPIKFTADHPFMYFIVRPYHRILFAGIYQ</sequence>
<protein>
    <submittedName>
        <fullName evidence="2">SERPIN domain-containing protein</fullName>
    </submittedName>
</protein>
<proteinExistence type="predicted"/>
<dbReference type="Proteomes" id="UP000095286">
    <property type="component" value="Unplaced"/>
</dbReference>
<evidence type="ECO:0000313" key="2">
    <source>
        <dbReference type="WBParaSite" id="RSKR_0000355000.1"/>
    </source>
</evidence>
<dbReference type="WBParaSite" id="RSKR_0000355000.1">
    <property type="protein sequence ID" value="RSKR_0000355000.1"/>
    <property type="gene ID" value="RSKR_0000355000"/>
</dbReference>